<dbReference type="AlphaFoldDB" id="A0A371D633"/>
<evidence type="ECO:0000256" key="1">
    <source>
        <dbReference type="PROSITE-ProRule" id="PRU00266"/>
    </source>
</evidence>
<dbReference type="EMBL" id="KZ857414">
    <property type="protein sequence ID" value="RDX47987.1"/>
    <property type="molecule type" value="Genomic_DNA"/>
</dbReference>
<dbReference type="Gene3D" id="3.30.160.20">
    <property type="match status" value="1"/>
</dbReference>
<dbReference type="PROSITE" id="PS50137">
    <property type="entry name" value="DS_RBD"/>
    <property type="match status" value="1"/>
</dbReference>
<feature type="domain" description="DRBM" evidence="2">
    <location>
        <begin position="23"/>
        <end position="92"/>
    </location>
</feature>
<dbReference type="OrthoDB" id="112668at2759"/>
<accession>A0A371D633</accession>
<protein>
    <recommendedName>
        <fullName evidence="2">DRBM domain-containing protein</fullName>
    </recommendedName>
</protein>
<evidence type="ECO:0000259" key="2">
    <source>
        <dbReference type="PROSITE" id="PS50137"/>
    </source>
</evidence>
<gene>
    <name evidence="3" type="ORF">OH76DRAFT_1484187</name>
</gene>
<keyword evidence="1" id="KW-0694">RNA-binding</keyword>
<dbReference type="GO" id="GO:0003723">
    <property type="term" value="F:RNA binding"/>
    <property type="evidence" value="ECO:0007669"/>
    <property type="project" value="UniProtKB-UniRule"/>
</dbReference>
<dbReference type="SUPFAM" id="SSF54768">
    <property type="entry name" value="dsRNA-binding domain-like"/>
    <property type="match status" value="1"/>
</dbReference>
<proteinExistence type="predicted"/>
<reference evidence="3 4" key="1">
    <citation type="journal article" date="2018" name="Biotechnol. Biofuels">
        <title>Integrative visual omics of the white-rot fungus Polyporus brumalis exposes the biotechnological potential of its oxidative enzymes for delignifying raw plant biomass.</title>
        <authorList>
            <person name="Miyauchi S."/>
            <person name="Rancon A."/>
            <person name="Drula E."/>
            <person name="Hage H."/>
            <person name="Chaduli D."/>
            <person name="Favel A."/>
            <person name="Grisel S."/>
            <person name="Henrissat B."/>
            <person name="Herpoel-Gimbert I."/>
            <person name="Ruiz-Duenas F.J."/>
            <person name="Chevret D."/>
            <person name="Hainaut M."/>
            <person name="Lin J."/>
            <person name="Wang M."/>
            <person name="Pangilinan J."/>
            <person name="Lipzen A."/>
            <person name="Lesage-Meessen L."/>
            <person name="Navarro D."/>
            <person name="Riley R."/>
            <person name="Grigoriev I.V."/>
            <person name="Zhou S."/>
            <person name="Raouche S."/>
            <person name="Rosso M.N."/>
        </authorList>
    </citation>
    <scope>NUCLEOTIDE SEQUENCE [LARGE SCALE GENOMIC DNA]</scope>
    <source>
        <strain evidence="3 4">BRFM 1820</strain>
    </source>
</reference>
<dbReference type="InterPro" id="IPR014720">
    <property type="entry name" value="dsRBD_dom"/>
</dbReference>
<dbReference type="Proteomes" id="UP000256964">
    <property type="component" value="Unassembled WGS sequence"/>
</dbReference>
<organism evidence="3 4">
    <name type="scientific">Lentinus brumalis</name>
    <dbReference type="NCBI Taxonomy" id="2498619"/>
    <lineage>
        <taxon>Eukaryota</taxon>
        <taxon>Fungi</taxon>
        <taxon>Dikarya</taxon>
        <taxon>Basidiomycota</taxon>
        <taxon>Agaricomycotina</taxon>
        <taxon>Agaricomycetes</taxon>
        <taxon>Polyporales</taxon>
        <taxon>Polyporaceae</taxon>
        <taxon>Lentinus</taxon>
    </lineage>
</organism>
<name>A0A371D633_9APHY</name>
<evidence type="ECO:0000313" key="4">
    <source>
        <dbReference type="Proteomes" id="UP000256964"/>
    </source>
</evidence>
<keyword evidence="4" id="KW-1185">Reference proteome</keyword>
<sequence>MSAPYVALTLDALPVRQLPTLSDWRMQLNNYLQANGGARLLTWELFQSGPLHQPSWTAIAYIRGVEYGRAFGPSQSAVKEEAARQTLAALISDRRARGYA</sequence>
<evidence type="ECO:0000313" key="3">
    <source>
        <dbReference type="EMBL" id="RDX47987.1"/>
    </source>
</evidence>